<dbReference type="InterPro" id="IPR039586">
    <property type="entry name" value="CFAP46"/>
</dbReference>
<dbReference type="GO" id="GO:0060294">
    <property type="term" value="P:cilium movement involved in cell motility"/>
    <property type="evidence" value="ECO:0007669"/>
    <property type="project" value="InterPro"/>
</dbReference>
<dbReference type="Proteomes" id="UP000246078">
    <property type="component" value="Unassembled WGS sequence"/>
</dbReference>
<proteinExistence type="predicted"/>
<dbReference type="VEuPathDB" id="TriTrypDB:Tc_MARK_2466"/>
<evidence type="ECO:0000256" key="1">
    <source>
        <dbReference type="SAM" id="MobiDB-lite"/>
    </source>
</evidence>
<dbReference type="VEuPathDB" id="TriTrypDB:BCY84_20510"/>
<evidence type="ECO:0000313" key="3">
    <source>
        <dbReference type="Proteomes" id="UP000246078"/>
    </source>
</evidence>
<dbReference type="VEuPathDB" id="TriTrypDB:C3747_29g241"/>
<reference evidence="2 3" key="1">
    <citation type="journal article" date="2018" name="Microb. Genom.">
        <title>Expanding an expanded genome: long-read sequencing of Trypanosoma cruzi.</title>
        <authorList>
            <person name="Berna L."/>
            <person name="Rodriguez M."/>
            <person name="Chiribao M.L."/>
            <person name="Parodi-Talice A."/>
            <person name="Pita S."/>
            <person name="Rijo G."/>
            <person name="Alvarez-Valin F."/>
            <person name="Robello C."/>
        </authorList>
    </citation>
    <scope>NUCLEOTIDE SEQUENCE [LARGE SCALE GENOMIC DNA]</scope>
    <source>
        <strain evidence="2 3">TCC</strain>
    </source>
</reference>
<dbReference type="VEuPathDB" id="TriTrypDB:TcCLB.507053.150"/>
<gene>
    <name evidence="2" type="ORF">C3747_29g241</name>
</gene>
<dbReference type="VEuPathDB" id="TriTrypDB:TCDM_02456"/>
<dbReference type="VEuPathDB" id="TriTrypDB:TcG_01326"/>
<dbReference type="VEuPathDB" id="TriTrypDB:TcBrA4_0125640"/>
<accession>A0A2V2X9H2</accession>
<organism evidence="2 3">
    <name type="scientific">Trypanosoma cruzi</name>
    <dbReference type="NCBI Taxonomy" id="5693"/>
    <lineage>
        <taxon>Eukaryota</taxon>
        <taxon>Discoba</taxon>
        <taxon>Euglenozoa</taxon>
        <taxon>Kinetoplastea</taxon>
        <taxon>Metakinetoplastina</taxon>
        <taxon>Trypanosomatida</taxon>
        <taxon>Trypanosomatidae</taxon>
        <taxon>Trypanosoma</taxon>
        <taxon>Schizotrypanum</taxon>
    </lineage>
</organism>
<dbReference type="EMBL" id="PRFC01000029">
    <property type="protein sequence ID" value="PWV15374.1"/>
    <property type="molecule type" value="Genomic_DNA"/>
</dbReference>
<dbReference type="PANTHER" id="PTHR15977:SF15">
    <property type="entry name" value="CILIA- AND FLAGELLA-ASSOCIATED PROTEIN 46"/>
    <property type="match status" value="1"/>
</dbReference>
<dbReference type="VEuPathDB" id="TriTrypDB:TCSYLVIO_003705"/>
<dbReference type="AlphaFoldDB" id="A0A2V2X9H2"/>
<dbReference type="VEuPathDB" id="TriTrypDB:TcCL_NonESM04124"/>
<dbReference type="VEuPathDB" id="TriTrypDB:ECC02_002639"/>
<dbReference type="PANTHER" id="PTHR15977">
    <property type="entry name" value="CILIA- AND FLAGELLA-ASSOCIATED PROTEIN 46"/>
    <property type="match status" value="1"/>
</dbReference>
<comment type="caution">
    <text evidence="2">The sequence shown here is derived from an EMBL/GenBank/DDBJ whole genome shotgun (WGS) entry which is preliminary data.</text>
</comment>
<protein>
    <submittedName>
        <fullName evidence="2">Uncharacterized protein</fullName>
    </submittedName>
</protein>
<evidence type="ECO:0000313" key="2">
    <source>
        <dbReference type="EMBL" id="PWV15374.1"/>
    </source>
</evidence>
<feature type="compositionally biased region" description="Basic residues" evidence="1">
    <location>
        <begin position="89"/>
        <end position="100"/>
    </location>
</feature>
<name>A0A2V2X9H2_TRYCR</name>
<dbReference type="GO" id="GO:0035082">
    <property type="term" value="P:axoneme assembly"/>
    <property type="evidence" value="ECO:0007669"/>
    <property type="project" value="InterPro"/>
</dbReference>
<dbReference type="VEuPathDB" id="TriTrypDB:C4B63_7g397"/>
<feature type="region of interest" description="Disordered" evidence="1">
    <location>
        <begin position="89"/>
        <end position="110"/>
    </location>
</feature>
<sequence length="606" mass="67469">MLSRTVKLDGECTPLQLEAVICVAFAEFQRRLKALLRAEDATLAVTLTGVAQIREDKGIGFRENDMLTRKWVRLIPNIGQLDTRRTSRKRALSVSRKSRKSLLTEPPKKEEGPVNLWVNEDSSLPSMIQLGAKHARRLLEYKELAKCYICLAHNLVLSDDYCAAGTAIEFAQAAEMCGFLLDIQSALLQSSPESNLIRFLERMKLKASFLLNTSAFDSMRNLLMNTSSMLKLFDLGCEWPAEPNKPQPLYSDSCALSVVREESTKYFLVALRCPEGGVHSRRVQLDINSLIQCGDEFETFKQTKKVEIINKNASVKASLEETSAALLKSLLDRVQYLLAPLWEDFNGILSWLAPNCHLFLCLDPILQSLPLERLPPCTQFLSVQRELSVFNIRNKISTRGGKSSSGGSLFIVDPFGEHETSLQTLFGPESRPKGATSEVISSVRDKYGCFCNPSQQYIRQALTANSRGILLVDLCGSFTDIVSPETLMELNLEHFLAVLVAEGTNDSSLRREQKQRTSKTTLSLYYERQFIFSLLLLARGVQCVVTNALLPLSPEECGLICRRWLPAILAGGKGLFEAVRGGTGEGADSFASVFLFYGVPPTVKQK</sequence>